<dbReference type="Proteomes" id="UP001314229">
    <property type="component" value="Unassembled WGS sequence"/>
</dbReference>
<organism evidence="2 3">
    <name type="scientific">Scomber scombrus</name>
    <name type="common">Atlantic mackerel</name>
    <name type="synonym">Scomber vernalis</name>
    <dbReference type="NCBI Taxonomy" id="13677"/>
    <lineage>
        <taxon>Eukaryota</taxon>
        <taxon>Metazoa</taxon>
        <taxon>Chordata</taxon>
        <taxon>Craniata</taxon>
        <taxon>Vertebrata</taxon>
        <taxon>Euteleostomi</taxon>
        <taxon>Actinopterygii</taxon>
        <taxon>Neopterygii</taxon>
        <taxon>Teleostei</taxon>
        <taxon>Neoteleostei</taxon>
        <taxon>Acanthomorphata</taxon>
        <taxon>Pelagiaria</taxon>
        <taxon>Scombriformes</taxon>
        <taxon>Scombridae</taxon>
        <taxon>Scomber</taxon>
    </lineage>
</organism>
<keyword evidence="3" id="KW-1185">Reference proteome</keyword>
<dbReference type="AlphaFoldDB" id="A0AAV1MX88"/>
<feature type="non-terminal residue" evidence="2">
    <location>
        <position position="1"/>
    </location>
</feature>
<evidence type="ECO:0000256" key="1">
    <source>
        <dbReference type="SAM" id="MobiDB-lite"/>
    </source>
</evidence>
<name>A0AAV1MX88_SCOSC</name>
<comment type="caution">
    <text evidence="2">The sequence shown here is derived from an EMBL/GenBank/DDBJ whole genome shotgun (WGS) entry which is preliminary data.</text>
</comment>
<reference evidence="2 3" key="1">
    <citation type="submission" date="2024-01" db="EMBL/GenBank/DDBJ databases">
        <authorList>
            <person name="Alioto T."/>
            <person name="Alioto T."/>
            <person name="Gomez Garrido J."/>
        </authorList>
    </citation>
    <scope>NUCLEOTIDE SEQUENCE [LARGE SCALE GENOMIC DNA]</scope>
</reference>
<evidence type="ECO:0000313" key="3">
    <source>
        <dbReference type="Proteomes" id="UP001314229"/>
    </source>
</evidence>
<feature type="region of interest" description="Disordered" evidence="1">
    <location>
        <begin position="1"/>
        <end position="23"/>
    </location>
</feature>
<accession>A0AAV1MX88</accession>
<feature type="compositionally biased region" description="Low complexity" evidence="1">
    <location>
        <begin position="1"/>
        <end position="11"/>
    </location>
</feature>
<dbReference type="EMBL" id="CAWUFR010000006">
    <property type="protein sequence ID" value="CAK6951272.1"/>
    <property type="molecule type" value="Genomic_DNA"/>
</dbReference>
<evidence type="ECO:0000313" key="2">
    <source>
        <dbReference type="EMBL" id="CAK6951272.1"/>
    </source>
</evidence>
<protein>
    <submittedName>
        <fullName evidence="2">Unnamed protein product</fullName>
    </submittedName>
</protein>
<proteinExistence type="predicted"/>
<sequence>QDRLTPLSTPRPLTPSPSPPIRSLTLCPELPETARGVQKHNLTLSKGQISHSACLWALGTKATEFTSFNWALAFVLGNGGLGSGPCTRPAPPGVHCQGQPNVWPGGPLTDVPLPCHMHDSAHTHSHAYILHLALNILPHEPYNTLRPHQTKSPTAPFEK</sequence>
<gene>
    <name evidence="2" type="ORF">FSCOSCO3_A035752</name>
</gene>